<dbReference type="Pfam" id="PF24827">
    <property type="entry name" value="AstE_AspA_cat"/>
    <property type="match status" value="1"/>
</dbReference>
<evidence type="ECO:0000256" key="2">
    <source>
        <dbReference type="ARBA" id="ARBA00022723"/>
    </source>
</evidence>
<dbReference type="Gene3D" id="3.40.630.10">
    <property type="entry name" value="Zn peptidases"/>
    <property type="match status" value="1"/>
</dbReference>
<dbReference type="GO" id="GO:0016788">
    <property type="term" value="F:hydrolase activity, acting on ester bonds"/>
    <property type="evidence" value="ECO:0007669"/>
    <property type="project" value="InterPro"/>
</dbReference>
<name>W0PHH4_ADVMD</name>
<reference evidence="6 7" key="1">
    <citation type="journal article" date="2014" name="Microbiology">
        <title>Unravelling the complete genome sequence of Advenella mimigardefordensis strain DPN7T and novel insights in the catabolism of the xenobiotic polythioester precursor 3,3'-dithiodipropionate.</title>
        <authorList>
            <person name="Wubbeler J.H."/>
            <person name="Hiessl S."/>
            <person name="Schuldes J."/>
            <person name="Thurmer A."/>
            <person name="Daniel R."/>
            <person name="Steinbuchel A."/>
        </authorList>
    </citation>
    <scope>NUCLEOTIDE SEQUENCE [LARGE SCALE GENOMIC DNA]</scope>
    <source>
        <strain evidence="7">DSM 17166 / LMG 22922 / DPN7</strain>
    </source>
</reference>
<dbReference type="STRING" id="1247726.MIM_c28350"/>
<accession>W0PHH4</accession>
<evidence type="ECO:0000259" key="5">
    <source>
        <dbReference type="Pfam" id="PF24827"/>
    </source>
</evidence>
<dbReference type="EMBL" id="CP003915">
    <property type="protein sequence ID" value="AHG64900.1"/>
    <property type="molecule type" value="Genomic_DNA"/>
</dbReference>
<dbReference type="PANTHER" id="PTHR37326">
    <property type="entry name" value="BLL3975 PROTEIN"/>
    <property type="match status" value="1"/>
</dbReference>
<dbReference type="InterPro" id="IPR055438">
    <property type="entry name" value="AstE_AspA_cat"/>
</dbReference>
<evidence type="ECO:0000256" key="3">
    <source>
        <dbReference type="ARBA" id="ARBA00022801"/>
    </source>
</evidence>
<dbReference type="InterPro" id="IPR053138">
    <property type="entry name" value="N-alpha-Ac-DABA_deacetylase"/>
</dbReference>
<dbReference type="PATRIC" id="fig|1247726.3.peg.3109"/>
<keyword evidence="2" id="KW-0479">Metal-binding</keyword>
<keyword evidence="7" id="KW-1185">Reference proteome</keyword>
<dbReference type="SUPFAM" id="SSF53187">
    <property type="entry name" value="Zn-dependent exopeptidases"/>
    <property type="match status" value="1"/>
</dbReference>
<sequence>MPDIWRKHNAAKKHVLSLSAPGASFEINAFHFGPTDTGRKVYMQASLHADELPGSLAAFYLNRRLQELEKQGALACEIILVPFCNPIGLSQSVFYEHIGRFQLPTGQNFNRLTGVPLYENLLTALQNSREKPGADAQANLALIRGKMRDVLDAMAPARLIDELHITLLKMACDADIVLDLHCDNRAVMHVYTLPQVWDRGEPLARYLQSECQLLAEDSLSCSFDEMVSTPWLKLQSVYPEANIPLPCFAATVELRGDRDLTHEYARHDADALVQYLNQQGYLQLPAAEVAPMPPLRCEPHPLGGLAYVVTPCAGIVVYHVAAGQWVQRDQLLAEIVDPVALTVTPVTAPVDGFIFATAGVRLAQTETKLLSLSSPDDIGSVGLSP</sequence>
<dbReference type="CDD" id="cd06250">
    <property type="entry name" value="M14_PaAOTO_like"/>
    <property type="match status" value="1"/>
</dbReference>
<comment type="cofactor">
    <cofactor evidence="1">
        <name>Zn(2+)</name>
        <dbReference type="ChEBI" id="CHEBI:29105"/>
    </cofactor>
</comment>
<evidence type="ECO:0000313" key="7">
    <source>
        <dbReference type="Proteomes" id="UP000019095"/>
    </source>
</evidence>
<evidence type="ECO:0000256" key="1">
    <source>
        <dbReference type="ARBA" id="ARBA00001947"/>
    </source>
</evidence>
<feature type="domain" description="Succinylglutamate desuccinylase/Aspartoacylase catalytic" evidence="5">
    <location>
        <begin position="38"/>
        <end position="199"/>
    </location>
</feature>
<dbReference type="RefSeq" id="WP_322786694.1">
    <property type="nucleotide sequence ID" value="NZ_CP003915.1"/>
</dbReference>
<gene>
    <name evidence="6" type="ORF">MIM_c28350</name>
</gene>
<dbReference type="KEGG" id="amim:MIM_c28350"/>
<dbReference type="HOGENOM" id="CLU_062226_0_0_4"/>
<dbReference type="AlphaFoldDB" id="W0PHH4"/>
<dbReference type="Proteomes" id="UP000019095">
    <property type="component" value="Chromosome"/>
</dbReference>
<organism evidence="6 7">
    <name type="scientific">Advenella mimigardefordensis (strain DSM 17166 / LMG 22922 / DPN7)</name>
    <dbReference type="NCBI Taxonomy" id="1247726"/>
    <lineage>
        <taxon>Bacteria</taxon>
        <taxon>Pseudomonadati</taxon>
        <taxon>Pseudomonadota</taxon>
        <taxon>Betaproteobacteria</taxon>
        <taxon>Burkholderiales</taxon>
        <taxon>Alcaligenaceae</taxon>
    </lineage>
</organism>
<dbReference type="GO" id="GO:0046872">
    <property type="term" value="F:metal ion binding"/>
    <property type="evidence" value="ECO:0007669"/>
    <property type="project" value="UniProtKB-KW"/>
</dbReference>
<dbReference type="eggNOG" id="COG3608">
    <property type="taxonomic scope" value="Bacteria"/>
</dbReference>
<evidence type="ECO:0000256" key="4">
    <source>
        <dbReference type="ARBA" id="ARBA00022833"/>
    </source>
</evidence>
<keyword evidence="3" id="KW-0378">Hydrolase</keyword>
<dbReference type="PANTHER" id="PTHR37326:SF1">
    <property type="entry name" value="BLL3975 PROTEIN"/>
    <property type="match status" value="1"/>
</dbReference>
<evidence type="ECO:0000313" key="6">
    <source>
        <dbReference type="EMBL" id="AHG64900.1"/>
    </source>
</evidence>
<protein>
    <submittedName>
        <fullName evidence="6">Putative succinylglutamate desuccinylase/aspartoacylase</fullName>
    </submittedName>
</protein>
<keyword evidence="4" id="KW-0862">Zinc</keyword>
<proteinExistence type="predicted"/>